<keyword evidence="2" id="KW-0732">Signal</keyword>
<dbReference type="EMBL" id="JAJNOC010000008">
    <property type="protein sequence ID" value="MCD2518555.1"/>
    <property type="molecule type" value="Genomic_DNA"/>
</dbReference>
<dbReference type="RefSeq" id="WP_231059844.1">
    <property type="nucleotide sequence ID" value="NZ_JAJNOC010000008.1"/>
</dbReference>
<reference evidence="3" key="1">
    <citation type="submission" date="2021-11" db="EMBL/GenBank/DDBJ databases">
        <title>The complete genome of Massilia sp sp. G4R7.</title>
        <authorList>
            <person name="Liu L."/>
            <person name="Yue J."/>
            <person name="Yuan J."/>
            <person name="Yang F."/>
            <person name="Li L."/>
        </authorList>
    </citation>
    <scope>NUCLEOTIDE SEQUENCE</scope>
    <source>
        <strain evidence="3">G4R7</strain>
    </source>
</reference>
<sequence>MKPRIEPCWRAGALAALLLLGGCAEMNASLNSVFGPREPSRPRPHPRAEDVQRARAERSERPAPRPERPASNRDDTALREGIALYDDGDFNGAIKRLASSDMNGGSLRNRITALKYTAFSYCVTNRPAPCRQAFERALRLDPAFDLAPGERGHPQWGPVFAKAKSSSAR</sequence>
<evidence type="ECO:0000256" key="2">
    <source>
        <dbReference type="SAM" id="SignalP"/>
    </source>
</evidence>
<keyword evidence="4" id="KW-1185">Reference proteome</keyword>
<accession>A0ABS8QD56</accession>
<dbReference type="NCBIfam" id="NF038027">
    <property type="entry name" value="TssQ_fam"/>
    <property type="match status" value="1"/>
</dbReference>
<comment type="caution">
    <text evidence="3">The sequence shown here is derived from an EMBL/GenBank/DDBJ whole genome shotgun (WGS) entry which is preliminary data.</text>
</comment>
<feature type="chain" id="PRO_5045838083" evidence="2">
    <location>
        <begin position="29"/>
        <end position="169"/>
    </location>
</feature>
<dbReference type="InterPro" id="IPR047780">
    <property type="entry name" value="TssQ-like"/>
</dbReference>
<dbReference type="PROSITE" id="PS51257">
    <property type="entry name" value="PROKAR_LIPOPROTEIN"/>
    <property type="match status" value="1"/>
</dbReference>
<keyword evidence="3" id="KW-0449">Lipoprotein</keyword>
<protein>
    <submittedName>
        <fullName evidence="3">TssQ family T6SS-associated lipoprotein</fullName>
    </submittedName>
</protein>
<feature type="region of interest" description="Disordered" evidence="1">
    <location>
        <begin position="148"/>
        <end position="169"/>
    </location>
</feature>
<organism evidence="3 4">
    <name type="scientific">Massilia phyllostachyos</name>
    <dbReference type="NCBI Taxonomy" id="2898585"/>
    <lineage>
        <taxon>Bacteria</taxon>
        <taxon>Pseudomonadati</taxon>
        <taxon>Pseudomonadota</taxon>
        <taxon>Betaproteobacteria</taxon>
        <taxon>Burkholderiales</taxon>
        <taxon>Oxalobacteraceae</taxon>
        <taxon>Telluria group</taxon>
        <taxon>Massilia</taxon>
    </lineage>
</organism>
<dbReference type="Proteomes" id="UP001179361">
    <property type="component" value="Unassembled WGS sequence"/>
</dbReference>
<evidence type="ECO:0000313" key="3">
    <source>
        <dbReference type="EMBL" id="MCD2518555.1"/>
    </source>
</evidence>
<feature type="signal peptide" evidence="2">
    <location>
        <begin position="1"/>
        <end position="28"/>
    </location>
</feature>
<gene>
    <name evidence="3" type="ORF">LQ564_19830</name>
</gene>
<feature type="region of interest" description="Disordered" evidence="1">
    <location>
        <begin position="32"/>
        <end position="78"/>
    </location>
</feature>
<name>A0ABS8QD56_9BURK</name>
<evidence type="ECO:0000313" key="4">
    <source>
        <dbReference type="Proteomes" id="UP001179361"/>
    </source>
</evidence>
<proteinExistence type="predicted"/>
<evidence type="ECO:0000256" key="1">
    <source>
        <dbReference type="SAM" id="MobiDB-lite"/>
    </source>
</evidence>
<feature type="compositionally biased region" description="Basic and acidic residues" evidence="1">
    <location>
        <begin position="38"/>
        <end position="78"/>
    </location>
</feature>